<dbReference type="AlphaFoldDB" id="A0A0D3JGE1"/>
<dbReference type="Pfam" id="PF13306">
    <property type="entry name" value="LRR_5"/>
    <property type="match status" value="1"/>
</dbReference>
<organism evidence="1 2">
    <name type="scientific">Emiliania huxleyi (strain CCMP1516)</name>
    <dbReference type="NCBI Taxonomy" id="280463"/>
    <lineage>
        <taxon>Eukaryota</taxon>
        <taxon>Haptista</taxon>
        <taxon>Haptophyta</taxon>
        <taxon>Prymnesiophyceae</taxon>
        <taxon>Isochrysidales</taxon>
        <taxon>Noelaerhabdaceae</taxon>
        <taxon>Emiliania</taxon>
    </lineage>
</organism>
<reference evidence="2" key="1">
    <citation type="journal article" date="2013" name="Nature">
        <title>Pan genome of the phytoplankton Emiliania underpins its global distribution.</title>
        <authorList>
            <person name="Read B.A."/>
            <person name="Kegel J."/>
            <person name="Klute M.J."/>
            <person name="Kuo A."/>
            <person name="Lefebvre S.C."/>
            <person name="Maumus F."/>
            <person name="Mayer C."/>
            <person name="Miller J."/>
            <person name="Monier A."/>
            <person name="Salamov A."/>
            <person name="Young J."/>
            <person name="Aguilar M."/>
            <person name="Claverie J.M."/>
            <person name="Frickenhaus S."/>
            <person name="Gonzalez K."/>
            <person name="Herman E.K."/>
            <person name="Lin Y.C."/>
            <person name="Napier J."/>
            <person name="Ogata H."/>
            <person name="Sarno A.F."/>
            <person name="Shmutz J."/>
            <person name="Schroeder D."/>
            <person name="de Vargas C."/>
            <person name="Verret F."/>
            <person name="von Dassow P."/>
            <person name="Valentin K."/>
            <person name="Van de Peer Y."/>
            <person name="Wheeler G."/>
            <person name="Dacks J.B."/>
            <person name="Delwiche C.F."/>
            <person name="Dyhrman S.T."/>
            <person name="Glockner G."/>
            <person name="John U."/>
            <person name="Richards T."/>
            <person name="Worden A.Z."/>
            <person name="Zhang X."/>
            <person name="Grigoriev I.V."/>
            <person name="Allen A.E."/>
            <person name="Bidle K."/>
            <person name="Borodovsky M."/>
            <person name="Bowler C."/>
            <person name="Brownlee C."/>
            <person name="Cock J.M."/>
            <person name="Elias M."/>
            <person name="Gladyshev V.N."/>
            <person name="Groth M."/>
            <person name="Guda C."/>
            <person name="Hadaegh A."/>
            <person name="Iglesias-Rodriguez M.D."/>
            <person name="Jenkins J."/>
            <person name="Jones B.M."/>
            <person name="Lawson T."/>
            <person name="Leese F."/>
            <person name="Lindquist E."/>
            <person name="Lobanov A."/>
            <person name="Lomsadze A."/>
            <person name="Malik S.B."/>
            <person name="Marsh M.E."/>
            <person name="Mackinder L."/>
            <person name="Mock T."/>
            <person name="Mueller-Roeber B."/>
            <person name="Pagarete A."/>
            <person name="Parker M."/>
            <person name="Probert I."/>
            <person name="Quesneville H."/>
            <person name="Raines C."/>
            <person name="Rensing S.A."/>
            <person name="Riano-Pachon D.M."/>
            <person name="Richier S."/>
            <person name="Rokitta S."/>
            <person name="Shiraiwa Y."/>
            <person name="Soanes D.M."/>
            <person name="van der Giezen M."/>
            <person name="Wahlund T.M."/>
            <person name="Williams B."/>
            <person name="Wilson W."/>
            <person name="Wolfe G."/>
            <person name="Wurch L.L."/>
        </authorList>
    </citation>
    <scope>NUCLEOTIDE SEQUENCE</scope>
</reference>
<dbReference type="PaxDb" id="2903-EOD22576"/>
<accession>A0A0D3JGE1</accession>
<reference evidence="1" key="2">
    <citation type="submission" date="2024-10" db="UniProtKB">
        <authorList>
            <consortium name="EnsemblProtists"/>
        </authorList>
    </citation>
    <scope>IDENTIFICATION</scope>
</reference>
<evidence type="ECO:0000313" key="1">
    <source>
        <dbReference type="EnsemblProtists" id="EOD22576"/>
    </source>
</evidence>
<dbReference type="RefSeq" id="XP_005775005.1">
    <property type="nucleotide sequence ID" value="XM_005774948.1"/>
</dbReference>
<dbReference type="HOGENOM" id="CLU_1921042_0_0_1"/>
<dbReference type="InterPro" id="IPR032675">
    <property type="entry name" value="LRR_dom_sf"/>
</dbReference>
<proteinExistence type="predicted"/>
<dbReference type="Gene3D" id="3.80.10.10">
    <property type="entry name" value="Ribonuclease Inhibitor"/>
    <property type="match status" value="1"/>
</dbReference>
<sequence length="132" mass="14179">MVTILSFITFAHATDPSTTVTNQDAIDAAKTAQKDWDERNMKLYGLIIQAMPAWLEYKNLIFNSHKGKASLRLIGNCAFAGCSALTAATLPDSLTSIGKCSFHPPSYNAVTLPDFPDSLTSIGDADHQSSAV</sequence>
<dbReference type="KEGG" id="ehx:EMIHUDRAFT_240168"/>
<dbReference type="EnsemblProtists" id="EOD22576">
    <property type="protein sequence ID" value="EOD22576"/>
    <property type="gene ID" value="EMIHUDRAFT_240168"/>
</dbReference>
<name>A0A0D3JGE1_EMIH1</name>
<keyword evidence="2" id="KW-1185">Reference proteome</keyword>
<dbReference type="Proteomes" id="UP000013827">
    <property type="component" value="Unassembled WGS sequence"/>
</dbReference>
<dbReference type="InterPro" id="IPR026906">
    <property type="entry name" value="LRR_5"/>
</dbReference>
<protein>
    <submittedName>
        <fullName evidence="1">Uncharacterized protein</fullName>
    </submittedName>
</protein>
<dbReference type="GeneID" id="17268121"/>
<evidence type="ECO:0000313" key="2">
    <source>
        <dbReference type="Proteomes" id="UP000013827"/>
    </source>
</evidence>